<feature type="transmembrane region" description="Helical" evidence="7">
    <location>
        <begin position="60"/>
        <end position="82"/>
    </location>
</feature>
<dbReference type="InterPro" id="IPR036259">
    <property type="entry name" value="MFS_trans_sf"/>
</dbReference>
<evidence type="ECO:0000256" key="2">
    <source>
        <dbReference type="ARBA" id="ARBA00022448"/>
    </source>
</evidence>
<dbReference type="InterPro" id="IPR020846">
    <property type="entry name" value="MFS_dom"/>
</dbReference>
<proteinExistence type="inferred from homology"/>
<dbReference type="SUPFAM" id="SSF103473">
    <property type="entry name" value="MFS general substrate transporter"/>
    <property type="match status" value="1"/>
</dbReference>
<feature type="transmembrane region" description="Helical" evidence="7">
    <location>
        <begin position="150"/>
        <end position="169"/>
    </location>
</feature>
<dbReference type="Pfam" id="PF07690">
    <property type="entry name" value="MFS_1"/>
    <property type="match status" value="1"/>
</dbReference>
<dbReference type="AlphaFoldDB" id="A0A0N5AJ43"/>
<keyword evidence="5 7" id="KW-0472">Membrane</keyword>
<evidence type="ECO:0000313" key="9">
    <source>
        <dbReference type="Proteomes" id="UP000046393"/>
    </source>
</evidence>
<evidence type="ECO:0000256" key="5">
    <source>
        <dbReference type="ARBA" id="ARBA00023136"/>
    </source>
</evidence>
<dbReference type="PANTHER" id="PTHR23505">
    <property type="entry name" value="SPINSTER"/>
    <property type="match status" value="1"/>
</dbReference>
<evidence type="ECO:0000256" key="7">
    <source>
        <dbReference type="SAM" id="Phobius"/>
    </source>
</evidence>
<feature type="transmembrane region" description="Helical" evidence="7">
    <location>
        <begin position="345"/>
        <end position="364"/>
    </location>
</feature>
<evidence type="ECO:0000256" key="4">
    <source>
        <dbReference type="ARBA" id="ARBA00022989"/>
    </source>
</evidence>
<accession>A0A0N5AJ43</accession>
<dbReference type="CDD" id="cd17328">
    <property type="entry name" value="MFS_spinster_like"/>
    <property type="match status" value="1"/>
</dbReference>
<comment type="similarity">
    <text evidence="6">Belongs to the major facilitator superfamily. Spinster (TC 2.A.1.49) family.</text>
</comment>
<dbReference type="STRING" id="451379.A0A0N5AJ43"/>
<feature type="domain" description="Major facilitator superfamily (MFS) profile" evidence="8">
    <location>
        <begin position="22"/>
        <end position="451"/>
    </location>
</feature>
<evidence type="ECO:0000256" key="3">
    <source>
        <dbReference type="ARBA" id="ARBA00022692"/>
    </source>
</evidence>
<keyword evidence="9" id="KW-1185">Reference proteome</keyword>
<dbReference type="InterPro" id="IPR011701">
    <property type="entry name" value="MFS"/>
</dbReference>
<sequence length="490" mass="53641">MELFAEVGNGRLRSVNKRKLISLAVLLITNLLNYIDRFTIAGVLTQLQSYFRITDDDSKAGLLQTAFIVFYMFFCPVFGYLGDRYSRKVVLSVGISLWVIAVFTSTLISSNHFFVFMLFRGIVGVGEASYSTVAPTIIADLYSGCARSAALSVFYFAIPVGSGLGFIFGSNISILLGSWQWGVRLTSVFGVLCLLLIIFAIEEPVRGESDRACLEKSVLLDDLKYLFKIKTYCMTTAGFTAVVFLVGSLSWWTPTLMEHAWALQHGTTEVSPTIKAKISSNFGIITCFAGTVGVIMGSFVAQIWKRGNSLIAPNKKADPYVCAIGALAATPLLFSALYLAEKHVAITWVLIFLGITCCCLNWAVNMDMLMYIVVPQCRSIATAVQTLISHLFGDATSPYFIGRISDVIRGGDESVIRRYLALQHSLYAPLFMLVVAGGFYLAASFTVDDDRELALSKMHASELEPIVAPNVSETSPLLDAVEQTPVSQSI</sequence>
<feature type="transmembrane region" description="Helical" evidence="7">
    <location>
        <begin position="20"/>
        <end position="40"/>
    </location>
</feature>
<organism evidence="9 10">
    <name type="scientific">Syphacia muris</name>
    <dbReference type="NCBI Taxonomy" id="451379"/>
    <lineage>
        <taxon>Eukaryota</taxon>
        <taxon>Metazoa</taxon>
        <taxon>Ecdysozoa</taxon>
        <taxon>Nematoda</taxon>
        <taxon>Chromadorea</taxon>
        <taxon>Rhabditida</taxon>
        <taxon>Spirurina</taxon>
        <taxon>Oxyuridomorpha</taxon>
        <taxon>Oxyuroidea</taxon>
        <taxon>Oxyuridae</taxon>
        <taxon>Syphacia</taxon>
    </lineage>
</organism>
<dbReference type="PANTHER" id="PTHR23505:SF79">
    <property type="entry name" value="PROTEIN SPINSTER"/>
    <property type="match status" value="1"/>
</dbReference>
<feature type="transmembrane region" description="Helical" evidence="7">
    <location>
        <begin position="89"/>
        <end position="108"/>
    </location>
</feature>
<dbReference type="Gene3D" id="1.20.1250.20">
    <property type="entry name" value="MFS general substrate transporter like domains"/>
    <property type="match status" value="1"/>
</dbReference>
<dbReference type="InterPro" id="IPR044770">
    <property type="entry name" value="MFS_spinster-like"/>
</dbReference>
<evidence type="ECO:0000256" key="6">
    <source>
        <dbReference type="ARBA" id="ARBA00024338"/>
    </source>
</evidence>
<evidence type="ECO:0000256" key="1">
    <source>
        <dbReference type="ARBA" id="ARBA00004141"/>
    </source>
</evidence>
<keyword evidence="2" id="KW-0813">Transport</keyword>
<keyword evidence="4 7" id="KW-1133">Transmembrane helix</keyword>
<feature type="transmembrane region" description="Helical" evidence="7">
    <location>
        <begin position="114"/>
        <end position="138"/>
    </location>
</feature>
<evidence type="ECO:0000313" key="10">
    <source>
        <dbReference type="WBParaSite" id="SMUV_0000446401-mRNA-1"/>
    </source>
</evidence>
<comment type="subcellular location">
    <subcellularLocation>
        <location evidence="1">Membrane</location>
        <topology evidence="1">Multi-pass membrane protein</topology>
    </subcellularLocation>
</comment>
<feature type="transmembrane region" description="Helical" evidence="7">
    <location>
        <begin position="282"/>
        <end position="300"/>
    </location>
</feature>
<dbReference type="GO" id="GO:0022857">
    <property type="term" value="F:transmembrane transporter activity"/>
    <property type="evidence" value="ECO:0007669"/>
    <property type="project" value="InterPro"/>
</dbReference>
<dbReference type="GO" id="GO:0016020">
    <property type="term" value="C:membrane"/>
    <property type="evidence" value="ECO:0007669"/>
    <property type="project" value="UniProtKB-SubCell"/>
</dbReference>
<name>A0A0N5AJ43_9BILA</name>
<dbReference type="Proteomes" id="UP000046393">
    <property type="component" value="Unplaced"/>
</dbReference>
<evidence type="ECO:0000259" key="8">
    <source>
        <dbReference type="PROSITE" id="PS50850"/>
    </source>
</evidence>
<feature type="transmembrane region" description="Helical" evidence="7">
    <location>
        <begin position="181"/>
        <end position="201"/>
    </location>
</feature>
<keyword evidence="3 7" id="KW-0812">Transmembrane</keyword>
<feature type="transmembrane region" description="Helical" evidence="7">
    <location>
        <begin position="426"/>
        <end position="447"/>
    </location>
</feature>
<dbReference type="WBParaSite" id="SMUV_0000446401-mRNA-1">
    <property type="protein sequence ID" value="SMUV_0000446401-mRNA-1"/>
    <property type="gene ID" value="SMUV_0000446401"/>
</dbReference>
<reference evidence="10" key="1">
    <citation type="submission" date="2017-02" db="UniProtKB">
        <authorList>
            <consortium name="WormBaseParasite"/>
        </authorList>
    </citation>
    <scope>IDENTIFICATION</scope>
</reference>
<dbReference type="PROSITE" id="PS50850">
    <property type="entry name" value="MFS"/>
    <property type="match status" value="1"/>
</dbReference>
<protein>
    <submittedName>
        <fullName evidence="10">MFS domain-containing protein</fullName>
    </submittedName>
</protein>
<feature type="transmembrane region" description="Helical" evidence="7">
    <location>
        <begin position="232"/>
        <end position="252"/>
    </location>
</feature>
<feature type="transmembrane region" description="Helical" evidence="7">
    <location>
        <begin position="320"/>
        <end position="339"/>
    </location>
</feature>